<dbReference type="EMBL" id="VDMB01000004">
    <property type="protein sequence ID" value="TYT75448.1"/>
    <property type="molecule type" value="Genomic_DNA"/>
</dbReference>
<accession>A0A5Q4VEQ7</accession>
<dbReference type="PANTHER" id="PTHR35526">
    <property type="entry name" value="ANTI-SIGMA-F FACTOR RSBW-RELATED"/>
    <property type="match status" value="1"/>
</dbReference>
<keyword evidence="1" id="KW-0418">Kinase</keyword>
<dbReference type="InterPro" id="IPR058548">
    <property type="entry name" value="MlaB-like_STAS"/>
</dbReference>
<keyword evidence="1" id="KW-0723">Serine/threonine-protein kinase</keyword>
<dbReference type="SUPFAM" id="SSF55874">
    <property type="entry name" value="ATPase domain of HSP90 chaperone/DNA topoisomerase II/histidine kinase"/>
    <property type="match status" value="1"/>
</dbReference>
<dbReference type="PROSITE" id="PS50801">
    <property type="entry name" value="STAS"/>
    <property type="match status" value="1"/>
</dbReference>
<keyword evidence="1" id="KW-0808">Transferase</keyword>
<comment type="caution">
    <text evidence="3">The sequence shown here is derived from an EMBL/GenBank/DDBJ whole genome shotgun (WGS) entry which is preliminary data.</text>
</comment>
<name>A0A5Q4VEQ7_9BACT</name>
<protein>
    <submittedName>
        <fullName evidence="3">STAS domain-containing protein</fullName>
    </submittedName>
</protein>
<dbReference type="AlphaFoldDB" id="A0A5Q4VEQ7"/>
<dbReference type="RefSeq" id="WP_139446955.1">
    <property type="nucleotide sequence ID" value="NZ_VDMB01000004.1"/>
</dbReference>
<dbReference type="Gene3D" id="3.30.565.10">
    <property type="entry name" value="Histidine kinase-like ATPase, C-terminal domain"/>
    <property type="match status" value="1"/>
</dbReference>
<dbReference type="CDD" id="cd07043">
    <property type="entry name" value="STAS_anti-anti-sigma_factors"/>
    <property type="match status" value="1"/>
</dbReference>
<evidence type="ECO:0000259" key="2">
    <source>
        <dbReference type="PROSITE" id="PS50801"/>
    </source>
</evidence>
<feature type="domain" description="STAS" evidence="2">
    <location>
        <begin position="158"/>
        <end position="216"/>
    </location>
</feature>
<dbReference type="InterPro" id="IPR036513">
    <property type="entry name" value="STAS_dom_sf"/>
</dbReference>
<dbReference type="Gene3D" id="3.30.750.24">
    <property type="entry name" value="STAS domain"/>
    <property type="match status" value="1"/>
</dbReference>
<evidence type="ECO:0000313" key="3">
    <source>
        <dbReference type="EMBL" id="TYT75448.1"/>
    </source>
</evidence>
<dbReference type="PANTHER" id="PTHR35526:SF3">
    <property type="entry name" value="ANTI-SIGMA-F FACTOR RSBW"/>
    <property type="match status" value="1"/>
</dbReference>
<dbReference type="SUPFAM" id="SSF52091">
    <property type="entry name" value="SpoIIaa-like"/>
    <property type="match status" value="1"/>
</dbReference>
<dbReference type="GO" id="GO:0004674">
    <property type="term" value="F:protein serine/threonine kinase activity"/>
    <property type="evidence" value="ECO:0007669"/>
    <property type="project" value="UniProtKB-KW"/>
</dbReference>
<dbReference type="OrthoDB" id="5498655at2"/>
<reference evidence="3 4" key="1">
    <citation type="submission" date="2019-06" db="EMBL/GenBank/DDBJ databases">
        <title>Desulfobotulus mexicanus sp. nov., a novel sulfate-reducing bacterium isolated from the sediment of an alkaline crater lake in Mexico.</title>
        <authorList>
            <person name="Hirschler-Rea A."/>
        </authorList>
    </citation>
    <scope>NUCLEOTIDE SEQUENCE [LARGE SCALE GENOMIC DNA]</scope>
    <source>
        <strain evidence="3 4">PAR22N</strain>
    </source>
</reference>
<organism evidence="3 4">
    <name type="scientific">Desulfobotulus mexicanus</name>
    <dbReference type="NCBI Taxonomy" id="2586642"/>
    <lineage>
        <taxon>Bacteria</taxon>
        <taxon>Pseudomonadati</taxon>
        <taxon>Thermodesulfobacteriota</taxon>
        <taxon>Desulfobacteria</taxon>
        <taxon>Desulfobacterales</taxon>
        <taxon>Desulfobacteraceae</taxon>
        <taxon>Desulfobotulus</taxon>
    </lineage>
</organism>
<gene>
    <name evidence="3" type="ORF">FIM25_05050</name>
</gene>
<sequence length="253" mass="28159">MFAIQENGSELNFSIASDMALVDRFVALAKEFMERQGTTRFSEIIIVLRELLINAVEHGNAKDRSLTVEGTLEALGQDRFCIRVQDEGKGVDASTLSFTMPEDPSQDRSRGFALIHAFSDEIRFSQNPSCIRAWVSVPTYSLCTHRMEGECAVILPGGDITAASAETLRRLLLKVLDQGVSHFCIDLSDTSDIDSIGLSLLIAFARILKENSDKGILEIQNAADSLETLFRMTRLDRMYTIVRNQEDKDDSPC</sequence>
<evidence type="ECO:0000313" key="4">
    <source>
        <dbReference type="Proteomes" id="UP000321899"/>
    </source>
</evidence>
<proteinExistence type="predicted"/>
<dbReference type="InterPro" id="IPR036890">
    <property type="entry name" value="HATPase_C_sf"/>
</dbReference>
<dbReference type="CDD" id="cd16936">
    <property type="entry name" value="HATPase_RsbW-like"/>
    <property type="match status" value="1"/>
</dbReference>
<dbReference type="Pfam" id="PF13581">
    <property type="entry name" value="HATPase_c_2"/>
    <property type="match status" value="1"/>
</dbReference>
<dbReference type="InterPro" id="IPR003594">
    <property type="entry name" value="HATPase_dom"/>
</dbReference>
<dbReference type="InterPro" id="IPR050267">
    <property type="entry name" value="Anti-sigma-factor_SerPK"/>
</dbReference>
<evidence type="ECO:0000256" key="1">
    <source>
        <dbReference type="ARBA" id="ARBA00022527"/>
    </source>
</evidence>
<dbReference type="Proteomes" id="UP000321899">
    <property type="component" value="Unassembled WGS sequence"/>
</dbReference>
<dbReference type="InterPro" id="IPR002645">
    <property type="entry name" value="STAS_dom"/>
</dbReference>
<dbReference type="Pfam" id="PF13466">
    <property type="entry name" value="STAS_2"/>
    <property type="match status" value="1"/>
</dbReference>
<keyword evidence="4" id="KW-1185">Reference proteome</keyword>